<gene>
    <name evidence="1" type="ORF">B0T15DRAFT_123285</name>
</gene>
<name>A0AAJ0GZE3_9PEZI</name>
<dbReference type="GeneID" id="87880488"/>
<comment type="caution">
    <text evidence="1">The sequence shown here is derived from an EMBL/GenBank/DDBJ whole genome shotgun (WGS) entry which is preliminary data.</text>
</comment>
<accession>A0AAJ0GZE3</accession>
<evidence type="ECO:0000313" key="1">
    <source>
        <dbReference type="EMBL" id="KAK3308934.1"/>
    </source>
</evidence>
<sequence>MFEQRGKATKNSSAGAALRNATAMQEAFQTIANNERAAGCCIAEPLCPPPRSRPGSCPGSPCRQLVFACAVALALLRAPSHFTEIEREREKKRRKFRFRRYNNNSGILIITIPTALHEALHLGLYDQYREQLVQNGKGRSWISIGPTILR</sequence>
<protein>
    <submittedName>
        <fullName evidence="1">Uncharacterized protein</fullName>
    </submittedName>
</protein>
<dbReference type="Proteomes" id="UP001273166">
    <property type="component" value="Unassembled WGS sequence"/>
</dbReference>
<dbReference type="EMBL" id="JAUDZG010000002">
    <property type="protein sequence ID" value="KAK3308934.1"/>
    <property type="molecule type" value="Genomic_DNA"/>
</dbReference>
<dbReference type="RefSeq" id="XP_062724714.1">
    <property type="nucleotide sequence ID" value="XM_062861659.1"/>
</dbReference>
<proteinExistence type="predicted"/>
<dbReference type="AlphaFoldDB" id="A0AAJ0GZE3"/>
<reference evidence="1" key="1">
    <citation type="journal article" date="2023" name="Mol. Phylogenet. Evol.">
        <title>Genome-scale phylogeny and comparative genomics of the fungal order Sordariales.</title>
        <authorList>
            <person name="Hensen N."/>
            <person name="Bonometti L."/>
            <person name="Westerberg I."/>
            <person name="Brannstrom I.O."/>
            <person name="Guillou S."/>
            <person name="Cros-Aarteil S."/>
            <person name="Calhoun S."/>
            <person name="Haridas S."/>
            <person name="Kuo A."/>
            <person name="Mondo S."/>
            <person name="Pangilinan J."/>
            <person name="Riley R."/>
            <person name="LaButti K."/>
            <person name="Andreopoulos B."/>
            <person name="Lipzen A."/>
            <person name="Chen C."/>
            <person name="Yan M."/>
            <person name="Daum C."/>
            <person name="Ng V."/>
            <person name="Clum A."/>
            <person name="Steindorff A."/>
            <person name="Ohm R.A."/>
            <person name="Martin F."/>
            <person name="Silar P."/>
            <person name="Natvig D.O."/>
            <person name="Lalanne C."/>
            <person name="Gautier V."/>
            <person name="Ament-Velasquez S.L."/>
            <person name="Kruys A."/>
            <person name="Hutchinson M.I."/>
            <person name="Powell A.J."/>
            <person name="Barry K."/>
            <person name="Miller A.N."/>
            <person name="Grigoriev I.V."/>
            <person name="Debuchy R."/>
            <person name="Gladieux P."/>
            <person name="Hiltunen Thoren M."/>
            <person name="Johannesson H."/>
        </authorList>
    </citation>
    <scope>NUCLEOTIDE SEQUENCE</scope>
    <source>
        <strain evidence="1">CBS 333.67</strain>
    </source>
</reference>
<keyword evidence="2" id="KW-1185">Reference proteome</keyword>
<evidence type="ECO:0000313" key="2">
    <source>
        <dbReference type="Proteomes" id="UP001273166"/>
    </source>
</evidence>
<reference evidence="1" key="2">
    <citation type="submission" date="2023-06" db="EMBL/GenBank/DDBJ databases">
        <authorList>
            <consortium name="Lawrence Berkeley National Laboratory"/>
            <person name="Mondo S.J."/>
            <person name="Hensen N."/>
            <person name="Bonometti L."/>
            <person name="Westerberg I."/>
            <person name="Brannstrom I.O."/>
            <person name="Guillou S."/>
            <person name="Cros-Aarteil S."/>
            <person name="Calhoun S."/>
            <person name="Haridas S."/>
            <person name="Kuo A."/>
            <person name="Pangilinan J."/>
            <person name="Riley R."/>
            <person name="Labutti K."/>
            <person name="Andreopoulos B."/>
            <person name="Lipzen A."/>
            <person name="Chen C."/>
            <person name="Yanf M."/>
            <person name="Daum C."/>
            <person name="Ng V."/>
            <person name="Clum A."/>
            <person name="Steindorff A."/>
            <person name="Ohm R."/>
            <person name="Martin F."/>
            <person name="Silar P."/>
            <person name="Natvig D."/>
            <person name="Lalanne C."/>
            <person name="Gautier V."/>
            <person name="Ament-Velasquez S.L."/>
            <person name="Kruys A."/>
            <person name="Hutchinson M.I."/>
            <person name="Powell A.J."/>
            <person name="Barry K."/>
            <person name="Miller A.N."/>
            <person name="Grigoriev I.V."/>
            <person name="Debuchy R."/>
            <person name="Gladieux P."/>
            <person name="Thoren M.H."/>
            <person name="Johannesson H."/>
        </authorList>
    </citation>
    <scope>NUCLEOTIDE SEQUENCE</scope>
    <source>
        <strain evidence="1">CBS 333.67</strain>
    </source>
</reference>
<organism evidence="1 2">
    <name type="scientific">Chaetomium strumarium</name>
    <dbReference type="NCBI Taxonomy" id="1170767"/>
    <lineage>
        <taxon>Eukaryota</taxon>
        <taxon>Fungi</taxon>
        <taxon>Dikarya</taxon>
        <taxon>Ascomycota</taxon>
        <taxon>Pezizomycotina</taxon>
        <taxon>Sordariomycetes</taxon>
        <taxon>Sordariomycetidae</taxon>
        <taxon>Sordariales</taxon>
        <taxon>Chaetomiaceae</taxon>
        <taxon>Chaetomium</taxon>
    </lineage>
</organism>